<dbReference type="InterPro" id="IPR005162">
    <property type="entry name" value="Retrotrans_gag_dom"/>
</dbReference>
<feature type="domain" description="G-patch" evidence="10">
    <location>
        <begin position="683"/>
        <end position="729"/>
    </location>
</feature>
<dbReference type="Gene3D" id="3.10.10.10">
    <property type="entry name" value="HIV Type 1 Reverse Transcriptase, subunit A, domain 1"/>
    <property type="match status" value="1"/>
</dbReference>
<dbReference type="InterPro" id="IPR043502">
    <property type="entry name" value="DNA/RNA_pol_sf"/>
</dbReference>
<evidence type="ECO:0000313" key="14">
    <source>
        <dbReference type="RefSeq" id="XP_022717820.1"/>
    </source>
</evidence>
<organism evidence="13 14">
    <name type="scientific">Durio zibethinus</name>
    <name type="common">Durian</name>
    <dbReference type="NCBI Taxonomy" id="66656"/>
    <lineage>
        <taxon>Eukaryota</taxon>
        <taxon>Viridiplantae</taxon>
        <taxon>Streptophyta</taxon>
        <taxon>Embryophyta</taxon>
        <taxon>Tracheophyta</taxon>
        <taxon>Spermatophyta</taxon>
        <taxon>Magnoliopsida</taxon>
        <taxon>eudicotyledons</taxon>
        <taxon>Gunneridae</taxon>
        <taxon>Pentapetalae</taxon>
        <taxon>rosids</taxon>
        <taxon>malvids</taxon>
        <taxon>Malvales</taxon>
        <taxon>Malvaceae</taxon>
        <taxon>Helicteroideae</taxon>
        <taxon>Durio</taxon>
    </lineage>
</organism>
<dbReference type="Pfam" id="PF00665">
    <property type="entry name" value="rve"/>
    <property type="match status" value="1"/>
</dbReference>
<feature type="compositionally biased region" description="Basic and acidic residues" evidence="9">
    <location>
        <begin position="396"/>
        <end position="411"/>
    </location>
</feature>
<keyword evidence="3" id="KW-0548">Nucleotidyltransferase</keyword>
<dbReference type="PROSITE" id="PS50174">
    <property type="entry name" value="G_PATCH"/>
    <property type="match status" value="1"/>
</dbReference>
<dbReference type="GO" id="GO:0004523">
    <property type="term" value="F:RNA-DNA hybrid ribonuclease activity"/>
    <property type="evidence" value="ECO:0007669"/>
    <property type="project" value="InterPro"/>
</dbReference>
<evidence type="ECO:0000256" key="5">
    <source>
        <dbReference type="ARBA" id="ARBA00022759"/>
    </source>
</evidence>
<dbReference type="SUPFAM" id="SSF50630">
    <property type="entry name" value="Acid proteases"/>
    <property type="match status" value="1"/>
</dbReference>
<dbReference type="PANTHER" id="PTHR48475:SF1">
    <property type="entry name" value="RNASE H TYPE-1 DOMAIN-CONTAINING PROTEIN"/>
    <property type="match status" value="1"/>
</dbReference>
<evidence type="ECO:0000256" key="6">
    <source>
        <dbReference type="ARBA" id="ARBA00022801"/>
    </source>
</evidence>
<dbReference type="CDD" id="cd09279">
    <property type="entry name" value="RNase_HI_like"/>
    <property type="match status" value="1"/>
</dbReference>
<dbReference type="InterPro" id="IPR000467">
    <property type="entry name" value="G_patch_dom"/>
</dbReference>
<evidence type="ECO:0000259" key="10">
    <source>
        <dbReference type="PROSITE" id="PS50174"/>
    </source>
</evidence>
<keyword evidence="6" id="KW-0378">Hydrolase</keyword>
<dbReference type="InterPro" id="IPR036397">
    <property type="entry name" value="RNaseH_sf"/>
</dbReference>
<dbReference type="InterPro" id="IPR000477">
    <property type="entry name" value="RT_dom"/>
</dbReference>
<dbReference type="SUPFAM" id="SSF56672">
    <property type="entry name" value="DNA/RNA polymerases"/>
    <property type="match status" value="1"/>
</dbReference>
<accession>A0A6P5WNW2</accession>
<dbReference type="PROSITE" id="PS50994">
    <property type="entry name" value="INTEGRASE"/>
    <property type="match status" value="1"/>
</dbReference>
<feature type="region of interest" description="Disordered" evidence="9">
    <location>
        <begin position="168"/>
        <end position="188"/>
    </location>
</feature>
<dbReference type="Pfam" id="PF17917">
    <property type="entry name" value="RT_RNaseH"/>
    <property type="match status" value="1"/>
</dbReference>
<dbReference type="InterPro" id="IPR002156">
    <property type="entry name" value="RNaseH_domain"/>
</dbReference>
<dbReference type="Pfam" id="PF03732">
    <property type="entry name" value="Retrotrans_gag"/>
    <property type="match status" value="1"/>
</dbReference>
<dbReference type="GO" id="GO:0006310">
    <property type="term" value="P:DNA recombination"/>
    <property type="evidence" value="ECO:0007669"/>
    <property type="project" value="UniProtKB-KW"/>
</dbReference>
<reference evidence="14" key="1">
    <citation type="submission" date="2025-08" db="UniProtKB">
        <authorList>
            <consortium name="RefSeq"/>
        </authorList>
    </citation>
    <scope>IDENTIFICATION</scope>
    <source>
        <tissue evidence="14">Fruit stalk</tissue>
    </source>
</reference>
<feature type="region of interest" description="Disordered" evidence="9">
    <location>
        <begin position="216"/>
        <end position="267"/>
    </location>
</feature>
<feature type="region of interest" description="Disordered" evidence="9">
    <location>
        <begin position="396"/>
        <end position="424"/>
    </location>
</feature>
<dbReference type="EC" id="2.7.7.49" evidence="1"/>
<dbReference type="GO" id="GO:0003676">
    <property type="term" value="F:nucleic acid binding"/>
    <property type="evidence" value="ECO:0007669"/>
    <property type="project" value="InterPro"/>
</dbReference>
<dbReference type="FunFam" id="3.30.420.10:FF:000032">
    <property type="entry name" value="Retrovirus-related Pol polyprotein from transposon 297-like Protein"/>
    <property type="match status" value="1"/>
</dbReference>
<evidence type="ECO:0000256" key="3">
    <source>
        <dbReference type="ARBA" id="ARBA00022695"/>
    </source>
</evidence>
<keyword evidence="4" id="KW-0540">Nuclease</keyword>
<evidence type="ECO:0000256" key="2">
    <source>
        <dbReference type="ARBA" id="ARBA00022679"/>
    </source>
</evidence>
<evidence type="ECO:0000313" key="13">
    <source>
        <dbReference type="Proteomes" id="UP000515121"/>
    </source>
</evidence>
<dbReference type="PROSITE" id="PS50879">
    <property type="entry name" value="RNASE_H_1"/>
    <property type="match status" value="1"/>
</dbReference>
<dbReference type="GO" id="GO:0015074">
    <property type="term" value="P:DNA integration"/>
    <property type="evidence" value="ECO:0007669"/>
    <property type="project" value="InterPro"/>
</dbReference>
<dbReference type="Gene3D" id="3.30.70.270">
    <property type="match status" value="2"/>
</dbReference>
<dbReference type="CDD" id="cd00303">
    <property type="entry name" value="retropepsin_like"/>
    <property type="match status" value="1"/>
</dbReference>
<dbReference type="CDD" id="cd01647">
    <property type="entry name" value="RT_LTR"/>
    <property type="match status" value="1"/>
</dbReference>
<dbReference type="Gene3D" id="1.10.340.70">
    <property type="match status" value="1"/>
</dbReference>
<evidence type="ECO:0000256" key="9">
    <source>
        <dbReference type="SAM" id="MobiDB-lite"/>
    </source>
</evidence>
<dbReference type="Pfam" id="PF17921">
    <property type="entry name" value="Integrase_H2C2"/>
    <property type="match status" value="1"/>
</dbReference>
<dbReference type="RefSeq" id="XP_022717820.1">
    <property type="nucleotide sequence ID" value="XM_022862085.1"/>
</dbReference>
<dbReference type="Gene3D" id="3.30.420.10">
    <property type="entry name" value="Ribonuclease H-like superfamily/Ribonuclease H"/>
    <property type="match status" value="2"/>
</dbReference>
<evidence type="ECO:0000256" key="1">
    <source>
        <dbReference type="ARBA" id="ARBA00012493"/>
    </source>
</evidence>
<feature type="non-terminal residue" evidence="14">
    <location>
        <position position="1"/>
    </location>
</feature>
<keyword evidence="8" id="KW-0233">DNA recombination</keyword>
<protein>
    <recommendedName>
        <fullName evidence="1">RNA-directed DNA polymerase</fullName>
        <ecNumber evidence="1">2.7.7.49</ecNumber>
    </recommendedName>
</protein>
<dbReference type="InterPro" id="IPR041588">
    <property type="entry name" value="Integrase_H2C2"/>
</dbReference>
<dbReference type="Pfam" id="PF00078">
    <property type="entry name" value="RVT_1"/>
    <property type="match status" value="1"/>
</dbReference>
<evidence type="ECO:0000259" key="11">
    <source>
        <dbReference type="PROSITE" id="PS50879"/>
    </source>
</evidence>
<evidence type="ECO:0000256" key="8">
    <source>
        <dbReference type="ARBA" id="ARBA00023172"/>
    </source>
</evidence>
<dbReference type="InterPro" id="IPR001584">
    <property type="entry name" value="Integrase_cat-core"/>
</dbReference>
<keyword evidence="2" id="KW-0808">Transferase</keyword>
<evidence type="ECO:0000256" key="7">
    <source>
        <dbReference type="ARBA" id="ARBA00022918"/>
    </source>
</evidence>
<dbReference type="Proteomes" id="UP000515121">
    <property type="component" value="Unplaced"/>
</dbReference>
<dbReference type="GO" id="GO:0003964">
    <property type="term" value="F:RNA-directed DNA polymerase activity"/>
    <property type="evidence" value="ECO:0007669"/>
    <property type="project" value="UniProtKB-KW"/>
</dbReference>
<gene>
    <name evidence="14" type="primary">LOC111276341</name>
</gene>
<dbReference type="GeneID" id="111276341"/>
<feature type="domain" description="Integrase catalytic" evidence="12">
    <location>
        <begin position="1605"/>
        <end position="1764"/>
    </location>
</feature>
<dbReference type="Pfam" id="PF01585">
    <property type="entry name" value="G-patch"/>
    <property type="match status" value="1"/>
</dbReference>
<dbReference type="InterPro" id="IPR012337">
    <property type="entry name" value="RNaseH-like_sf"/>
</dbReference>
<dbReference type="SUPFAM" id="SSF53098">
    <property type="entry name" value="Ribonuclease H-like"/>
    <property type="match status" value="2"/>
</dbReference>
<dbReference type="Gene3D" id="2.40.70.10">
    <property type="entry name" value="Acid Proteases"/>
    <property type="match status" value="1"/>
</dbReference>
<keyword evidence="13" id="KW-1185">Reference proteome</keyword>
<dbReference type="InterPro" id="IPR043128">
    <property type="entry name" value="Rev_trsase/Diguanyl_cyclase"/>
</dbReference>
<dbReference type="PANTHER" id="PTHR48475">
    <property type="entry name" value="RIBONUCLEASE H"/>
    <property type="match status" value="1"/>
</dbReference>
<proteinExistence type="predicted"/>
<dbReference type="OrthoDB" id="673934at2759"/>
<evidence type="ECO:0000256" key="4">
    <source>
        <dbReference type="ARBA" id="ARBA00022722"/>
    </source>
</evidence>
<sequence>HKFKVPKFEKYDGTKCPKTHITMYCRKMAAHAQDEKLLMHVFQDSLTGSAARWYVQLDRTRIRSWSDMAHDFISQYRHIIDLAPDRLSLQNLEKKTNESFKEYAQRWRDIASQVQPPLTEKETTVLFVSTLKPPYYEKMIGNATKNFADMVISGEIIESAIKNGKLEGNEASSKRIPKKKETEAQAVSFDRQQLRGYSPYPPPEYLPYHPTVNNTSFHPYQPPYPQTYQTSHRPQNTMYSSNIQPTPKPQIRPTNPAGGSREQRTTRERPIFDPIPMTYTELYKELYNNHLIAPSKLEPLKPPYPKWYDPTAHCDYHYGVKSMSAIHRQAPPRPVTFKVPTPFPYKDDKAVPWRYGCDAVVQGQKEEVSKADASNITGVGGITRSGRCYTPEMLEKARREKAKEGERRNNPEIEPEEDQPKPVSEREVCEFLKLVKHSEYSVVEQLNKMPARISLLSLLLNSEPHRNALLKVLNQAYVAHNVSVEYVNHLAGNLVMPNHISFSDDEISLEGKRNAKALHITVKCQSHIIAKVLIDNGSAINVMPMSTLARLPIDYSHMRDSQMIVRAFDGTRKEVLGDIEMPLQIGPCTFNITFQVMDISPSYSCLLGRPWIHMAGAVPSTLHQKIKFNVKGQLVVVVGEEDMLVTQPLNTPYVEAAEEALECSYRSFELVNTVGEGFQSQPFSKIVVSQVINKGWCPGLGLGKNLQGIKEPPTIADNSDRAGLGYEMAEWEVKRRPSRKTARLMFIPQLYETFRPGGFMNPDAKKSVEEDFAQLAINAIEDEVGLNKEEWVRLCPQDYELNNWSAIEMPLTFDFDSIMGTSLPSGDRRRLADLLQEFIDIFAWSYQDMPGLSTEIVEHRLPLKSECKPVQQKLRRMKPEMLLKIKEEVKKQFDAGFLQVAKYPEWVANIVPVPKKDGKVRMCVDYRDLNKASPKDNFPLPHIDTLVDNTAKHSIFSFMDGFSGYNQIKMAADDMEKTTFVTMWGTFCYKVMPFGLKNAGATYQRAMVTLFHDMMHKEIEVYVDDMIAKSCEGEDHVTSLRKLFERLRKFQLKLNPAKCTFGVKSGKLLGFVVSERGIEVDPDKIQAIQNLSPPSTPREVRGFLGRLNYISRFISQLTYKCDPIFKLLRKNNPGKWNEECQEAFDKIKQYLSNPPILVPPVPGRPLILYLTVNENSMGCVLGQQDEASRKERATYYLSKKFTEYESKYSSLEKMCCALAWTAKRLRQYMLYHTTWLIAKLDPIKYIFEKPSLSGRIARWQVMLSEYDIIYVSQKAIKGGAIAEFLADRATEEYEPMKLEFPDEDLMTISRLEEREHMERCWRMYFDGAANALGHGIGAILISPEEQYYPVTARLNFNCTNNIAEYEACVMGLQAAIERRVKVLKVFGDSALVIYQLKGEWETRDSKLVPYHKYILELTKQFEDVQFDHLPREENVIADALATLAAMIRINHNTDIQPIKLDVKDIPAYCSNVEGERDGKPWYYDILQYVKDQQYPVHATENDKRVIRRLAMSFFLDGDVLYKRSKDKVLLRCVDETEAKKIIKEVHEGICGAHASGHMMARQIMRAGYYWLTMENDCIDYARKCHKCQIYADKILAPPSALHVMAPSWPFSMWGMDVIGPITPKASNRHRFIFVMIDYFTKWVEAASYANVTRSVVCKFIKKEIICRYGLPERIISDNAKNLNSKMMQEICAQYKIKHHNSAPYRPKMNGAVEAANKNIKRILEKMTETYKDWHEKLPFALLAYRTSVRTSTGATPFSLVYGMEAVLPVEVEIPSLRVLKEVELEEAEWIRERYEQLNFIEEKRLTALCHGQLYQRRMMRAHDKKTRPRCFREGELVLKRILPIQHDSRGKWTPNWEGPYVVKRAFSGGALILTEMDGNDLPHPVNSDAVKKYYA</sequence>
<feature type="domain" description="RNase H type-1" evidence="11">
    <location>
        <begin position="1317"/>
        <end position="1446"/>
    </location>
</feature>
<keyword evidence="7" id="KW-0695">RNA-directed DNA polymerase</keyword>
<evidence type="ECO:0000259" key="12">
    <source>
        <dbReference type="PROSITE" id="PS50994"/>
    </source>
</evidence>
<dbReference type="InterPro" id="IPR041373">
    <property type="entry name" value="RT_RNaseH"/>
</dbReference>
<name>A0A6P5WNW2_DURZI</name>
<dbReference type="FunFam" id="3.30.70.270:FF:000063">
    <property type="entry name" value="Zinc knuckle domaincontaining protein"/>
    <property type="match status" value="1"/>
</dbReference>
<keyword evidence="5" id="KW-0255">Endonuclease</keyword>
<dbReference type="Pfam" id="PF13456">
    <property type="entry name" value="RVT_3"/>
    <property type="match status" value="1"/>
</dbReference>
<dbReference type="InterPro" id="IPR021109">
    <property type="entry name" value="Peptidase_aspartic_dom_sf"/>
</dbReference>
<feature type="compositionally biased region" description="Polar residues" evidence="9">
    <location>
        <begin position="231"/>
        <end position="245"/>
    </location>
</feature>
<dbReference type="KEGG" id="dzi:111276341"/>